<evidence type="ECO:0000313" key="3">
    <source>
        <dbReference type="Proteomes" id="UP000825360"/>
    </source>
</evidence>
<evidence type="ECO:0008006" key="4">
    <source>
        <dbReference type="Google" id="ProtNLM"/>
    </source>
</evidence>
<accession>A0ABD7EWZ1</accession>
<dbReference type="EMBL" id="CP079818">
    <property type="protein sequence ID" value="QXW90168.1"/>
    <property type="molecule type" value="Genomic_DNA"/>
</dbReference>
<dbReference type="Proteomes" id="UP000825360">
    <property type="component" value="Chromosome"/>
</dbReference>
<dbReference type="AlphaFoldDB" id="A0ABD7EWZ1"/>
<evidence type="ECO:0000256" key="1">
    <source>
        <dbReference type="SAM" id="Phobius"/>
    </source>
</evidence>
<evidence type="ECO:0000313" key="2">
    <source>
        <dbReference type="EMBL" id="QXW90168.1"/>
    </source>
</evidence>
<protein>
    <recommendedName>
        <fullName evidence="4">2TM domain-containing protein</fullName>
    </recommendedName>
</protein>
<keyword evidence="1" id="KW-0812">Transmembrane</keyword>
<reference evidence="2 3" key="1">
    <citation type="submission" date="2021-07" db="EMBL/GenBank/DDBJ databases">
        <title>Genome sequencing of Neisseria perflava LPB0400.</title>
        <authorList>
            <person name="Kim J."/>
        </authorList>
    </citation>
    <scope>NUCLEOTIDE SEQUENCE [LARGE SCALE GENOMIC DNA]</scope>
    <source>
        <strain evidence="2 3">LPB0400</strain>
    </source>
</reference>
<keyword evidence="1" id="KW-1133">Transmembrane helix</keyword>
<keyword evidence="1" id="KW-0472">Membrane</keyword>
<feature type="transmembrane region" description="Helical" evidence="1">
    <location>
        <begin position="21"/>
        <end position="47"/>
    </location>
</feature>
<dbReference type="KEGG" id="npf:LPB400_09215"/>
<organism evidence="2 3">
    <name type="scientific">Neisseria perflava</name>
    <dbReference type="NCBI Taxonomy" id="33053"/>
    <lineage>
        <taxon>Bacteria</taxon>
        <taxon>Pseudomonadati</taxon>
        <taxon>Pseudomonadota</taxon>
        <taxon>Betaproteobacteria</taxon>
        <taxon>Neisseriales</taxon>
        <taxon>Neisseriaceae</taxon>
        <taxon>Neisseria</taxon>
    </lineage>
</organism>
<proteinExistence type="predicted"/>
<dbReference type="RefSeq" id="WP_070583845.1">
    <property type="nucleotide sequence ID" value="NZ_CP079818.1"/>
</dbReference>
<gene>
    <name evidence="2" type="ORF">LPB400_09215</name>
</gene>
<sequence length="97" mass="11390">MKNFWENYKKNLQLLATFAKKYWKVLLVISFAVNFIVIGVNTILSLYVINPKYFLGEEYFLSEIIESLVAVSLMIWTFLKYIQYKQKDASSKDSSSN</sequence>
<feature type="transmembrane region" description="Helical" evidence="1">
    <location>
        <begin position="59"/>
        <end position="79"/>
    </location>
</feature>
<name>A0ABD7EWZ1_NEIPE</name>